<accession>A0A7X0KJZ7</accession>
<reference evidence="1 2" key="1">
    <citation type="submission" date="2020-08" db="EMBL/GenBank/DDBJ databases">
        <title>Genomic Encyclopedia of Type Strains, Phase IV (KMG-IV): sequencing the most valuable type-strain genomes for metagenomic binning, comparative biology and taxonomic classification.</title>
        <authorList>
            <person name="Goeker M."/>
        </authorList>
    </citation>
    <scope>NUCLEOTIDE SEQUENCE [LARGE SCALE GENOMIC DNA]</scope>
    <source>
        <strain evidence="1 2">DSM 7051</strain>
    </source>
</reference>
<protein>
    <submittedName>
        <fullName evidence="1">Uncharacterized protein</fullName>
    </submittedName>
</protein>
<sequence>MSEINDGPISEIDVTGWGVWMGHAIPISVARHIAGKINDLIAGVHSPALSDEQIAHMVSRFLGWRLPDDFSPDGGISFKRDYNTATPWPSKHEPVGTNLFDVNQAEAMVRHMLEGMPAATRSSSMRSAG</sequence>
<comment type="caution">
    <text evidence="1">The sequence shown here is derived from an EMBL/GenBank/DDBJ whole genome shotgun (WGS) entry which is preliminary data.</text>
</comment>
<dbReference type="AlphaFoldDB" id="A0A7X0KJZ7"/>
<name>A0A7X0KJZ7_9HYPH</name>
<evidence type="ECO:0000313" key="2">
    <source>
        <dbReference type="Proteomes" id="UP000536262"/>
    </source>
</evidence>
<evidence type="ECO:0000313" key="1">
    <source>
        <dbReference type="EMBL" id="MBB6353535.1"/>
    </source>
</evidence>
<dbReference type="EMBL" id="JACHOU010000002">
    <property type="protein sequence ID" value="MBB6353535.1"/>
    <property type="molecule type" value="Genomic_DNA"/>
</dbReference>
<keyword evidence="2" id="KW-1185">Reference proteome</keyword>
<gene>
    <name evidence="1" type="ORF">GGR00_001303</name>
</gene>
<dbReference type="Proteomes" id="UP000536262">
    <property type="component" value="Unassembled WGS sequence"/>
</dbReference>
<proteinExistence type="predicted"/>
<dbReference type="RefSeq" id="WP_210314955.1">
    <property type="nucleotide sequence ID" value="NZ_BAABEG010000001.1"/>
</dbReference>
<organism evidence="1 2">
    <name type="scientific">Aminobacter aganoensis</name>
    <dbReference type="NCBI Taxonomy" id="83264"/>
    <lineage>
        <taxon>Bacteria</taxon>
        <taxon>Pseudomonadati</taxon>
        <taxon>Pseudomonadota</taxon>
        <taxon>Alphaproteobacteria</taxon>
        <taxon>Hyphomicrobiales</taxon>
        <taxon>Phyllobacteriaceae</taxon>
        <taxon>Aminobacter</taxon>
    </lineage>
</organism>